<feature type="domain" description="HTH tetR-type" evidence="5">
    <location>
        <begin position="1"/>
        <end position="54"/>
    </location>
</feature>
<dbReference type="InterPro" id="IPR036271">
    <property type="entry name" value="Tet_transcr_reg_TetR-rel_C_sf"/>
</dbReference>
<evidence type="ECO:0000256" key="4">
    <source>
        <dbReference type="PROSITE-ProRule" id="PRU00335"/>
    </source>
</evidence>
<sequence length="179" mass="19974">MAAAAHLFNQRGYDATSMRDIAREAGMLAGSMYYHFPSKDDLIIATYEEGTRLISEAVIEATKDCHDPWERLTRAAMAHMNTLFGGNNFSILLCADISRTAPTLRSRLIEIRDSYDALFMELIEALPLPEDVDPTLLRLSLLGSLNWSSSWYRAGGQTPAQIGAFFVRLIRDGLKTPET</sequence>
<accession>A0ABQ5U1P9</accession>
<dbReference type="Pfam" id="PF00440">
    <property type="entry name" value="TetR_N"/>
    <property type="match status" value="1"/>
</dbReference>
<dbReference type="InterPro" id="IPR009057">
    <property type="entry name" value="Homeodomain-like_sf"/>
</dbReference>
<evidence type="ECO:0000256" key="3">
    <source>
        <dbReference type="ARBA" id="ARBA00023163"/>
    </source>
</evidence>
<keyword evidence="3" id="KW-0804">Transcription</keyword>
<reference evidence="6" key="2">
    <citation type="submission" date="2023-01" db="EMBL/GenBank/DDBJ databases">
        <title>Draft genome sequence of Sneathiella chinensis strain NBRC 103408.</title>
        <authorList>
            <person name="Sun Q."/>
            <person name="Mori K."/>
        </authorList>
    </citation>
    <scope>NUCLEOTIDE SEQUENCE</scope>
    <source>
        <strain evidence="6">NBRC 103408</strain>
    </source>
</reference>
<dbReference type="PANTHER" id="PTHR30055:SF234">
    <property type="entry name" value="HTH-TYPE TRANSCRIPTIONAL REGULATOR BETI"/>
    <property type="match status" value="1"/>
</dbReference>
<evidence type="ECO:0000313" key="6">
    <source>
        <dbReference type="EMBL" id="GLQ05596.1"/>
    </source>
</evidence>
<evidence type="ECO:0000256" key="2">
    <source>
        <dbReference type="ARBA" id="ARBA00023125"/>
    </source>
</evidence>
<dbReference type="InterPro" id="IPR050109">
    <property type="entry name" value="HTH-type_TetR-like_transc_reg"/>
</dbReference>
<dbReference type="Pfam" id="PF17932">
    <property type="entry name" value="TetR_C_24"/>
    <property type="match status" value="1"/>
</dbReference>
<dbReference type="InterPro" id="IPR041490">
    <property type="entry name" value="KstR2_TetR_C"/>
</dbReference>
<organism evidence="6 7">
    <name type="scientific">Sneathiella chinensis</name>
    <dbReference type="NCBI Taxonomy" id="349750"/>
    <lineage>
        <taxon>Bacteria</taxon>
        <taxon>Pseudomonadati</taxon>
        <taxon>Pseudomonadota</taxon>
        <taxon>Alphaproteobacteria</taxon>
        <taxon>Sneathiellales</taxon>
        <taxon>Sneathiellaceae</taxon>
        <taxon>Sneathiella</taxon>
    </lineage>
</organism>
<dbReference type="InterPro" id="IPR001647">
    <property type="entry name" value="HTH_TetR"/>
</dbReference>
<evidence type="ECO:0000256" key="1">
    <source>
        <dbReference type="ARBA" id="ARBA00023015"/>
    </source>
</evidence>
<dbReference type="PANTHER" id="PTHR30055">
    <property type="entry name" value="HTH-TYPE TRANSCRIPTIONAL REGULATOR RUTR"/>
    <property type="match status" value="1"/>
</dbReference>
<protein>
    <submittedName>
        <fullName evidence="6">TetR family transcriptional regulator</fullName>
    </submittedName>
</protein>
<comment type="caution">
    <text evidence="6">The sequence shown here is derived from an EMBL/GenBank/DDBJ whole genome shotgun (WGS) entry which is preliminary data.</text>
</comment>
<evidence type="ECO:0000313" key="7">
    <source>
        <dbReference type="Proteomes" id="UP001161409"/>
    </source>
</evidence>
<keyword evidence="2 4" id="KW-0238">DNA-binding</keyword>
<keyword evidence="1" id="KW-0805">Transcription regulation</keyword>
<gene>
    <name evidence="6" type="ORF">GCM10007924_08170</name>
</gene>
<dbReference type="Proteomes" id="UP001161409">
    <property type="component" value="Unassembled WGS sequence"/>
</dbReference>
<evidence type="ECO:0000259" key="5">
    <source>
        <dbReference type="PROSITE" id="PS50977"/>
    </source>
</evidence>
<dbReference type="SUPFAM" id="SSF46689">
    <property type="entry name" value="Homeodomain-like"/>
    <property type="match status" value="1"/>
</dbReference>
<feature type="DNA-binding region" description="H-T-H motif" evidence="4">
    <location>
        <begin position="17"/>
        <end position="36"/>
    </location>
</feature>
<keyword evidence="7" id="KW-1185">Reference proteome</keyword>
<reference evidence="6" key="1">
    <citation type="journal article" date="2014" name="Int. J. Syst. Evol. Microbiol.">
        <title>Complete genome of a new Firmicutes species belonging to the dominant human colonic microbiota ('Ruminococcus bicirculans') reveals two chromosomes and a selective capacity to utilize plant glucans.</title>
        <authorList>
            <consortium name="NISC Comparative Sequencing Program"/>
            <person name="Wegmann U."/>
            <person name="Louis P."/>
            <person name="Goesmann A."/>
            <person name="Henrissat B."/>
            <person name="Duncan S.H."/>
            <person name="Flint H.J."/>
        </authorList>
    </citation>
    <scope>NUCLEOTIDE SEQUENCE</scope>
    <source>
        <strain evidence="6">NBRC 103408</strain>
    </source>
</reference>
<dbReference type="Gene3D" id="1.10.357.10">
    <property type="entry name" value="Tetracycline Repressor, domain 2"/>
    <property type="match status" value="1"/>
</dbReference>
<dbReference type="SUPFAM" id="SSF48498">
    <property type="entry name" value="Tetracyclin repressor-like, C-terminal domain"/>
    <property type="match status" value="1"/>
</dbReference>
<name>A0ABQ5U1P9_9PROT</name>
<dbReference type="EMBL" id="BSNF01000001">
    <property type="protein sequence ID" value="GLQ05596.1"/>
    <property type="molecule type" value="Genomic_DNA"/>
</dbReference>
<dbReference type="PROSITE" id="PS50977">
    <property type="entry name" value="HTH_TETR_2"/>
    <property type="match status" value="1"/>
</dbReference>
<proteinExistence type="predicted"/>